<dbReference type="EMBL" id="GGEC01022871">
    <property type="protein sequence ID" value="MBX03355.1"/>
    <property type="molecule type" value="Transcribed_RNA"/>
</dbReference>
<dbReference type="AlphaFoldDB" id="A0A2P2KC86"/>
<sequence length="108" mass="11916">MAVLFDSEGFTSLDLPGFSFLDFSGTLFSSTLALTCSLSSGSFTDERASCSFSTVVRSKTRQNSVGYRCLDIIANPLSSSLCDRRRVKTVYSESVRRMFPCAYNSKMT</sequence>
<proteinExistence type="predicted"/>
<protein>
    <submittedName>
        <fullName evidence="1">Nuclear export mediator factor Nemf</fullName>
    </submittedName>
</protein>
<accession>A0A2P2KC86</accession>
<name>A0A2P2KC86_RHIMU</name>
<evidence type="ECO:0000313" key="1">
    <source>
        <dbReference type="EMBL" id="MBX03355.1"/>
    </source>
</evidence>
<organism evidence="1">
    <name type="scientific">Rhizophora mucronata</name>
    <name type="common">Asiatic mangrove</name>
    <dbReference type="NCBI Taxonomy" id="61149"/>
    <lineage>
        <taxon>Eukaryota</taxon>
        <taxon>Viridiplantae</taxon>
        <taxon>Streptophyta</taxon>
        <taxon>Embryophyta</taxon>
        <taxon>Tracheophyta</taxon>
        <taxon>Spermatophyta</taxon>
        <taxon>Magnoliopsida</taxon>
        <taxon>eudicotyledons</taxon>
        <taxon>Gunneridae</taxon>
        <taxon>Pentapetalae</taxon>
        <taxon>rosids</taxon>
        <taxon>fabids</taxon>
        <taxon>Malpighiales</taxon>
        <taxon>Rhizophoraceae</taxon>
        <taxon>Rhizophora</taxon>
    </lineage>
</organism>
<reference evidence="1" key="1">
    <citation type="submission" date="2018-02" db="EMBL/GenBank/DDBJ databases">
        <title>Rhizophora mucronata_Transcriptome.</title>
        <authorList>
            <person name="Meera S.P."/>
            <person name="Sreeshan A."/>
            <person name="Augustine A."/>
        </authorList>
    </citation>
    <scope>NUCLEOTIDE SEQUENCE</scope>
    <source>
        <tissue evidence="1">Leaf</tissue>
    </source>
</reference>